<evidence type="ECO:0000313" key="4">
    <source>
        <dbReference type="EMBL" id="OTN76436.1"/>
    </source>
</evidence>
<dbReference type="SUPFAM" id="SSF52980">
    <property type="entry name" value="Restriction endonuclease-like"/>
    <property type="match status" value="1"/>
</dbReference>
<dbReference type="Gene3D" id="3.40.1350.10">
    <property type="match status" value="1"/>
</dbReference>
<evidence type="ECO:0000313" key="5">
    <source>
        <dbReference type="Proteomes" id="UP000195043"/>
    </source>
</evidence>
<proteinExistence type="predicted"/>
<dbReference type="OrthoDB" id="9797274at2"/>
<organism evidence="4 5">
    <name type="scientific">Candidatus Enterococcus testudinis</name>
    <dbReference type="NCBI Taxonomy" id="1834191"/>
    <lineage>
        <taxon>Bacteria</taxon>
        <taxon>Bacillati</taxon>
        <taxon>Bacillota</taxon>
        <taxon>Bacilli</taxon>
        <taxon>Lactobacillales</taxon>
        <taxon>Enterococcaceae</taxon>
        <taxon>Enterococcus</taxon>
    </lineage>
</organism>
<accession>A0A242A5X1</accession>
<comment type="caution">
    <text evidence="4">The sequence shown here is derived from an EMBL/GenBank/DDBJ whole genome shotgun (WGS) entry which is preliminary data.</text>
</comment>
<name>A0A242A5X1_9ENTE</name>
<dbReference type="GO" id="GO:0009307">
    <property type="term" value="P:DNA restriction-modification system"/>
    <property type="evidence" value="ECO:0007669"/>
    <property type="project" value="InterPro"/>
</dbReference>
<dbReference type="Proteomes" id="UP000195043">
    <property type="component" value="Unassembled WGS sequence"/>
</dbReference>
<keyword evidence="2" id="KW-0472">Membrane</keyword>
<dbReference type="PANTHER" id="PTHR30015">
    <property type="entry name" value="MRR RESTRICTION SYSTEM PROTEIN"/>
    <property type="match status" value="1"/>
</dbReference>
<evidence type="ECO:0000259" key="3">
    <source>
        <dbReference type="Pfam" id="PF04471"/>
    </source>
</evidence>
<evidence type="ECO:0000256" key="1">
    <source>
        <dbReference type="ARBA" id="ARBA00022801"/>
    </source>
</evidence>
<dbReference type="GO" id="GO:0003677">
    <property type="term" value="F:DNA binding"/>
    <property type="evidence" value="ECO:0007669"/>
    <property type="project" value="InterPro"/>
</dbReference>
<dbReference type="GO" id="GO:0015666">
    <property type="term" value="F:restriction endodeoxyribonuclease activity"/>
    <property type="evidence" value="ECO:0007669"/>
    <property type="project" value="TreeGrafter"/>
</dbReference>
<keyword evidence="2" id="KW-1133">Transmembrane helix</keyword>
<dbReference type="InterPro" id="IPR007560">
    <property type="entry name" value="Restrct_endonuc_IV_Mrr"/>
</dbReference>
<dbReference type="Pfam" id="PF04471">
    <property type="entry name" value="Mrr_cat"/>
    <property type="match status" value="1"/>
</dbReference>
<reference evidence="4 5" key="1">
    <citation type="submission" date="2017-05" db="EMBL/GenBank/DDBJ databases">
        <title>The Genome Sequence of Enterococcus sp. 8G7_MSG3316.</title>
        <authorList>
            <consortium name="The Broad Institute Genomics Platform"/>
            <consortium name="The Broad Institute Genomic Center for Infectious Diseases"/>
            <person name="Earl A."/>
            <person name="Manson A."/>
            <person name="Schwartman J."/>
            <person name="Gilmore M."/>
            <person name="Abouelleil A."/>
            <person name="Cao P."/>
            <person name="Chapman S."/>
            <person name="Cusick C."/>
            <person name="Shea T."/>
            <person name="Young S."/>
            <person name="Neafsey D."/>
            <person name="Nusbaum C."/>
            <person name="Birren B."/>
        </authorList>
    </citation>
    <scope>NUCLEOTIDE SEQUENCE [LARGE SCALE GENOMIC DNA]</scope>
    <source>
        <strain evidence="4 5">8G7_MSG3316</strain>
    </source>
</reference>
<dbReference type="InterPro" id="IPR052906">
    <property type="entry name" value="Type_IV_Methyl-Rstrct_Enzyme"/>
</dbReference>
<dbReference type="InterPro" id="IPR011335">
    <property type="entry name" value="Restrct_endonuc-II-like"/>
</dbReference>
<dbReference type="EMBL" id="NGKU01000001">
    <property type="protein sequence ID" value="OTN76436.1"/>
    <property type="molecule type" value="Genomic_DNA"/>
</dbReference>
<dbReference type="PANTHER" id="PTHR30015:SF6">
    <property type="entry name" value="SLL1429 PROTEIN"/>
    <property type="match status" value="1"/>
</dbReference>
<dbReference type="InterPro" id="IPR011856">
    <property type="entry name" value="tRNA_endonuc-like_dom_sf"/>
</dbReference>
<dbReference type="STRING" id="1834191.A5886_001513"/>
<feature type="transmembrane region" description="Helical" evidence="2">
    <location>
        <begin position="9"/>
        <end position="25"/>
    </location>
</feature>
<keyword evidence="2" id="KW-0812">Transmembrane</keyword>
<keyword evidence="5" id="KW-1185">Reference proteome</keyword>
<dbReference type="RefSeq" id="WP_086274389.1">
    <property type="nucleotide sequence ID" value="NZ_NGKU01000001.1"/>
</dbReference>
<feature type="domain" description="Restriction endonuclease type IV Mrr" evidence="3">
    <location>
        <begin position="66"/>
        <end position="176"/>
    </location>
</feature>
<protein>
    <recommendedName>
        <fullName evidence="3">Restriction endonuclease type IV Mrr domain-containing protein</fullName>
    </recommendedName>
</protein>
<keyword evidence="1" id="KW-0378">Hydrolase</keyword>
<evidence type="ECO:0000256" key="2">
    <source>
        <dbReference type="SAM" id="Phobius"/>
    </source>
</evidence>
<gene>
    <name evidence="4" type="ORF">A5886_001513</name>
</gene>
<dbReference type="AlphaFoldDB" id="A0A242A5X1"/>
<feature type="transmembrane region" description="Helical" evidence="2">
    <location>
        <begin position="31"/>
        <end position="52"/>
    </location>
</feature>
<sequence length="185" mass="21289">MPKKDNEKFKLFVVGIFLVLLYYFLDDSNDMLLYIGIGSMILGLSTWLYPLLSKRKRFSSAQLETIDMMSGNEFEEYTTFLLAKHQFQKIRQTKAHGDQGIDVIASKNGVTYGIQCKRWKKNVGNKAIQEVYAGIGYYALDKAIVLTNSSFTDSAKQLSKKLHVELWDRKTLTKMIEESLIHDKQ</sequence>